<dbReference type="EMBL" id="MU004246">
    <property type="protein sequence ID" value="KAF2663306.1"/>
    <property type="molecule type" value="Genomic_DNA"/>
</dbReference>
<dbReference type="Proteomes" id="UP000799302">
    <property type="component" value="Unassembled WGS sequence"/>
</dbReference>
<dbReference type="AlphaFoldDB" id="A0A6A6TV30"/>
<feature type="region of interest" description="Disordered" evidence="1">
    <location>
        <begin position="40"/>
        <end position="67"/>
    </location>
</feature>
<evidence type="ECO:0000313" key="3">
    <source>
        <dbReference type="Proteomes" id="UP000799302"/>
    </source>
</evidence>
<evidence type="ECO:0000256" key="1">
    <source>
        <dbReference type="SAM" id="MobiDB-lite"/>
    </source>
</evidence>
<proteinExistence type="predicted"/>
<protein>
    <submittedName>
        <fullName evidence="2">Uncharacterized protein</fullName>
    </submittedName>
</protein>
<sequence>MSIKSWYGKCRGLRNFLSLVSQPDRGSDFPIRSRREMYDVNHGEVKSTTRPERHSLAHTHPPPSSVASDHPVAWLGFLREPSSNARSLLDLHVLPLSIAFDSTTYAVFHHFPTTFQASTFDRCGGSSPAIFEVSALHGSRAFSEPITNS</sequence>
<feature type="compositionally biased region" description="Basic and acidic residues" evidence="1">
    <location>
        <begin position="40"/>
        <end position="55"/>
    </location>
</feature>
<evidence type="ECO:0000313" key="2">
    <source>
        <dbReference type="EMBL" id="KAF2663306.1"/>
    </source>
</evidence>
<gene>
    <name evidence="2" type="ORF">BT63DRAFT_124258</name>
</gene>
<accession>A0A6A6TV30</accession>
<keyword evidence="3" id="KW-1185">Reference proteome</keyword>
<organism evidence="2 3">
    <name type="scientific">Microthyrium microscopicum</name>
    <dbReference type="NCBI Taxonomy" id="703497"/>
    <lineage>
        <taxon>Eukaryota</taxon>
        <taxon>Fungi</taxon>
        <taxon>Dikarya</taxon>
        <taxon>Ascomycota</taxon>
        <taxon>Pezizomycotina</taxon>
        <taxon>Dothideomycetes</taxon>
        <taxon>Dothideomycetes incertae sedis</taxon>
        <taxon>Microthyriales</taxon>
        <taxon>Microthyriaceae</taxon>
        <taxon>Microthyrium</taxon>
    </lineage>
</organism>
<reference evidence="2" key="1">
    <citation type="journal article" date="2020" name="Stud. Mycol.">
        <title>101 Dothideomycetes genomes: a test case for predicting lifestyles and emergence of pathogens.</title>
        <authorList>
            <person name="Haridas S."/>
            <person name="Albert R."/>
            <person name="Binder M."/>
            <person name="Bloem J."/>
            <person name="Labutti K."/>
            <person name="Salamov A."/>
            <person name="Andreopoulos B."/>
            <person name="Baker S."/>
            <person name="Barry K."/>
            <person name="Bills G."/>
            <person name="Bluhm B."/>
            <person name="Cannon C."/>
            <person name="Castanera R."/>
            <person name="Culley D."/>
            <person name="Daum C."/>
            <person name="Ezra D."/>
            <person name="Gonzalez J."/>
            <person name="Henrissat B."/>
            <person name="Kuo A."/>
            <person name="Liang C."/>
            <person name="Lipzen A."/>
            <person name="Lutzoni F."/>
            <person name="Magnuson J."/>
            <person name="Mondo S."/>
            <person name="Nolan M."/>
            <person name="Ohm R."/>
            <person name="Pangilinan J."/>
            <person name="Park H.-J."/>
            <person name="Ramirez L."/>
            <person name="Alfaro M."/>
            <person name="Sun H."/>
            <person name="Tritt A."/>
            <person name="Yoshinaga Y."/>
            <person name="Zwiers L.-H."/>
            <person name="Turgeon B."/>
            <person name="Goodwin S."/>
            <person name="Spatafora J."/>
            <person name="Crous P."/>
            <person name="Grigoriev I."/>
        </authorList>
    </citation>
    <scope>NUCLEOTIDE SEQUENCE</scope>
    <source>
        <strain evidence="2">CBS 115976</strain>
    </source>
</reference>
<name>A0A6A6TV30_9PEZI</name>